<dbReference type="GO" id="GO:0016787">
    <property type="term" value="F:hydrolase activity"/>
    <property type="evidence" value="ECO:0007669"/>
    <property type="project" value="UniProtKB-KW"/>
</dbReference>
<dbReference type="SUPFAM" id="SSF55811">
    <property type="entry name" value="Nudix"/>
    <property type="match status" value="1"/>
</dbReference>
<evidence type="ECO:0000313" key="3">
    <source>
        <dbReference type="EMBL" id="CAB4644023.1"/>
    </source>
</evidence>
<dbReference type="PROSITE" id="PS00893">
    <property type="entry name" value="NUDIX_BOX"/>
    <property type="match status" value="1"/>
</dbReference>
<feature type="domain" description="Nudix hydrolase" evidence="2">
    <location>
        <begin position="54"/>
        <end position="181"/>
    </location>
</feature>
<sequence>MNLRMKKSDSQIVQDLFAHFSAAIPCDIRERESIAKFLEIVPTLTSPFDEHADPTHITGSAIVIGKRGVVLHLHKRLNLWLQPGGHIDTDETPAEGALREAREETGLDVSHPSSGPWLMHLDVHAGPRGHTHLDLRYLLTAPDEDPSPGEDESQEVAWFSWDEAIDMADVGLAGALRAARRLA</sequence>
<dbReference type="EMBL" id="CAEZWB010000035">
    <property type="protein sequence ID" value="CAB4644023.1"/>
    <property type="molecule type" value="Genomic_DNA"/>
</dbReference>
<organism evidence="3">
    <name type="scientific">freshwater metagenome</name>
    <dbReference type="NCBI Taxonomy" id="449393"/>
    <lineage>
        <taxon>unclassified sequences</taxon>
        <taxon>metagenomes</taxon>
        <taxon>ecological metagenomes</taxon>
    </lineage>
</organism>
<dbReference type="CDD" id="cd03674">
    <property type="entry name" value="NUDIX_Hydrolase"/>
    <property type="match status" value="1"/>
</dbReference>
<proteinExistence type="predicted"/>
<accession>A0A6J6K6P8</accession>
<dbReference type="Pfam" id="PF00293">
    <property type="entry name" value="NUDIX"/>
    <property type="match status" value="1"/>
</dbReference>
<dbReference type="InterPro" id="IPR020476">
    <property type="entry name" value="Nudix_hydrolase"/>
</dbReference>
<dbReference type="EMBL" id="CAFBOT010000017">
    <property type="protein sequence ID" value="CAB4982460.1"/>
    <property type="molecule type" value="Genomic_DNA"/>
</dbReference>
<protein>
    <submittedName>
        <fullName evidence="3">Unannotated protein</fullName>
    </submittedName>
</protein>
<dbReference type="InterPro" id="IPR000086">
    <property type="entry name" value="NUDIX_hydrolase_dom"/>
</dbReference>
<reference evidence="3" key="1">
    <citation type="submission" date="2020-05" db="EMBL/GenBank/DDBJ databases">
        <authorList>
            <person name="Chiriac C."/>
            <person name="Salcher M."/>
            <person name="Ghai R."/>
            <person name="Kavagutti S V."/>
        </authorList>
    </citation>
    <scope>NUCLEOTIDE SEQUENCE</scope>
</reference>
<evidence type="ECO:0000259" key="2">
    <source>
        <dbReference type="PROSITE" id="PS51462"/>
    </source>
</evidence>
<evidence type="ECO:0000313" key="4">
    <source>
        <dbReference type="EMBL" id="CAB4982460.1"/>
    </source>
</evidence>
<name>A0A6J6K6P8_9ZZZZ</name>
<keyword evidence="1" id="KW-0378">Hydrolase</keyword>
<dbReference type="AlphaFoldDB" id="A0A6J6K6P8"/>
<gene>
    <name evidence="3" type="ORF">UFOPK2166_00425</name>
    <name evidence="4" type="ORF">UFOPK4000_00183</name>
</gene>
<dbReference type="PANTHER" id="PTHR43736">
    <property type="entry name" value="ADP-RIBOSE PYROPHOSPHATASE"/>
    <property type="match status" value="1"/>
</dbReference>
<dbReference type="PRINTS" id="PR00502">
    <property type="entry name" value="NUDIXFAMILY"/>
</dbReference>
<dbReference type="PANTHER" id="PTHR43736:SF1">
    <property type="entry name" value="DIHYDRONEOPTERIN TRIPHOSPHATE DIPHOSPHATASE"/>
    <property type="match status" value="1"/>
</dbReference>
<dbReference type="PROSITE" id="PS51462">
    <property type="entry name" value="NUDIX"/>
    <property type="match status" value="1"/>
</dbReference>
<dbReference type="Gene3D" id="3.90.79.10">
    <property type="entry name" value="Nucleoside Triphosphate Pyrophosphohydrolase"/>
    <property type="match status" value="1"/>
</dbReference>
<dbReference type="InterPro" id="IPR020084">
    <property type="entry name" value="NUDIX_hydrolase_CS"/>
</dbReference>
<evidence type="ECO:0000256" key="1">
    <source>
        <dbReference type="ARBA" id="ARBA00022801"/>
    </source>
</evidence>
<dbReference type="InterPro" id="IPR015797">
    <property type="entry name" value="NUDIX_hydrolase-like_dom_sf"/>
</dbReference>